<proteinExistence type="predicted"/>
<dbReference type="Gene3D" id="3.40.50.300">
    <property type="entry name" value="P-loop containing nucleotide triphosphate hydrolases"/>
    <property type="match status" value="1"/>
</dbReference>
<evidence type="ECO:0000259" key="1">
    <source>
        <dbReference type="Pfam" id="PF01656"/>
    </source>
</evidence>
<organism evidence="2">
    <name type="scientific">Nocardia globerula</name>
    <dbReference type="NCBI Taxonomy" id="1818"/>
    <lineage>
        <taxon>Bacteria</taxon>
        <taxon>Bacillati</taxon>
        <taxon>Actinomycetota</taxon>
        <taxon>Actinomycetes</taxon>
        <taxon>Mycobacteriales</taxon>
        <taxon>Nocardiaceae</taxon>
        <taxon>Nocardia</taxon>
    </lineage>
</organism>
<evidence type="ECO:0000313" key="2">
    <source>
        <dbReference type="EMBL" id="TYQ00792.1"/>
    </source>
</evidence>
<comment type="caution">
    <text evidence="2">The sequence shown here is derived from an EMBL/GenBank/DDBJ whole genome shotgun (WGS) entry which is preliminary data.</text>
</comment>
<accession>A0A652YHY5</accession>
<dbReference type="SUPFAM" id="SSF52540">
    <property type="entry name" value="P-loop containing nucleoside triphosphate hydrolases"/>
    <property type="match status" value="1"/>
</dbReference>
<gene>
    <name evidence="2" type="ORF">FNL38_1116</name>
</gene>
<dbReference type="PANTHER" id="PTHR13696">
    <property type="entry name" value="P-LOOP CONTAINING NUCLEOSIDE TRIPHOSPHATE HYDROLASE"/>
    <property type="match status" value="1"/>
</dbReference>
<feature type="domain" description="CobQ/CobB/MinD/ParA nucleotide binding" evidence="1">
    <location>
        <begin position="9"/>
        <end position="144"/>
    </location>
</feature>
<dbReference type="InterPro" id="IPR002586">
    <property type="entry name" value="CobQ/CobB/MinD/ParA_Nub-bd_dom"/>
</dbReference>
<sequence length="202" mass="21496">MKGHFSMIISLVNTKGGTAKTTSAIYLGLAYQRLGKDVVVLDLDKQGSATDWADRATEVGDPLPFAVHVVNMKRLAKYANGDANQVVIIDTPPGDGQVIDAAIAVSDFVIMPTAATGLDTARVWETLPSIQGRLPYGVLITSARLGTRLLDEAKAAFDDNGAARFDTVITMKQRISSTFGTTPRHDEGYSDVVGEIAEALTA</sequence>
<dbReference type="CDD" id="cd02042">
    <property type="entry name" value="ParAB_family"/>
    <property type="match status" value="1"/>
</dbReference>
<protein>
    <submittedName>
        <fullName evidence="2">Chromosome partitioning protein</fullName>
    </submittedName>
</protein>
<dbReference type="PANTHER" id="PTHR13696:SF96">
    <property type="entry name" value="COBQ_COBB_MIND_PARA NUCLEOTIDE BINDING DOMAIN-CONTAINING PROTEIN"/>
    <property type="match status" value="1"/>
</dbReference>
<dbReference type="InterPro" id="IPR050678">
    <property type="entry name" value="DNA_Partitioning_ATPase"/>
</dbReference>
<dbReference type="EMBL" id="VNIQ01000011">
    <property type="protein sequence ID" value="TYQ00792.1"/>
    <property type="molecule type" value="Genomic_DNA"/>
</dbReference>
<dbReference type="AlphaFoldDB" id="A0A652YHY5"/>
<reference evidence="2" key="1">
    <citation type="submission" date="2019-07" db="EMBL/GenBank/DDBJ databases">
        <title>Genomic Encyclopedia of Type Strains, Phase IV (KMG-IV): sequencing the most valuable type-strain genomes for metagenomic binning, comparative biology and taxonomic classification.</title>
        <authorList>
            <person name="Goeker M."/>
        </authorList>
    </citation>
    <scope>NUCLEOTIDE SEQUENCE</scope>
    <source>
        <strain evidence="2">DSM 44596</strain>
    </source>
</reference>
<dbReference type="Pfam" id="PF01656">
    <property type="entry name" value="CbiA"/>
    <property type="match status" value="1"/>
</dbReference>
<name>A0A652YHY5_NOCGL</name>
<dbReference type="InterPro" id="IPR027417">
    <property type="entry name" value="P-loop_NTPase"/>
</dbReference>